<dbReference type="AlphaFoldDB" id="A0A1B9F7A1"/>
<evidence type="ECO:0008006" key="5">
    <source>
        <dbReference type="Google" id="ProtNLM"/>
    </source>
</evidence>
<name>A0A1B9F7A1_9BACT</name>
<keyword evidence="4" id="KW-1185">Reference proteome</keyword>
<evidence type="ECO:0000256" key="1">
    <source>
        <dbReference type="SAM" id="MobiDB-lite"/>
    </source>
</evidence>
<gene>
    <name evidence="3" type="ORF">DBT_0688</name>
</gene>
<evidence type="ECO:0000313" key="3">
    <source>
        <dbReference type="EMBL" id="OCC15763.1"/>
    </source>
</evidence>
<organism evidence="3 4">
    <name type="scientific">Dissulfuribacter thermophilus</name>
    <dbReference type="NCBI Taxonomy" id="1156395"/>
    <lineage>
        <taxon>Bacteria</taxon>
        <taxon>Pseudomonadati</taxon>
        <taxon>Thermodesulfobacteriota</taxon>
        <taxon>Dissulfuribacteria</taxon>
        <taxon>Dissulfuribacterales</taxon>
        <taxon>Dissulfuribacteraceae</taxon>
        <taxon>Dissulfuribacter</taxon>
    </lineage>
</organism>
<dbReference type="Proteomes" id="UP000093080">
    <property type="component" value="Unassembled WGS sequence"/>
</dbReference>
<evidence type="ECO:0000256" key="2">
    <source>
        <dbReference type="SAM" id="Phobius"/>
    </source>
</evidence>
<sequence>MRPETKKYLNEIFRILAHASTMGAAMVFSTFAGVWFGYWLDTDVFEGRTHPWFTIIFFLFGLAGGIKNLLLLSNRLKKKTEQWSKEEREKSLNNAKKQAEIKTEPKPQTQKSQDLPEDWDDDD</sequence>
<comment type="caution">
    <text evidence="3">The sequence shown here is derived from an EMBL/GenBank/DDBJ whole genome shotgun (WGS) entry which is preliminary data.</text>
</comment>
<feature type="transmembrane region" description="Helical" evidence="2">
    <location>
        <begin position="52"/>
        <end position="72"/>
    </location>
</feature>
<dbReference type="OrthoDB" id="15401at2"/>
<feature type="compositionally biased region" description="Basic and acidic residues" evidence="1">
    <location>
        <begin position="83"/>
        <end position="105"/>
    </location>
</feature>
<dbReference type="EMBL" id="MAGO01000003">
    <property type="protein sequence ID" value="OCC15763.1"/>
    <property type="molecule type" value="Genomic_DNA"/>
</dbReference>
<dbReference type="InterPro" id="IPR032820">
    <property type="entry name" value="ATPase_put"/>
</dbReference>
<dbReference type="Pfam" id="PF09527">
    <property type="entry name" value="ATPase_gene1"/>
    <property type="match status" value="1"/>
</dbReference>
<evidence type="ECO:0000313" key="4">
    <source>
        <dbReference type="Proteomes" id="UP000093080"/>
    </source>
</evidence>
<keyword evidence="2" id="KW-0812">Transmembrane</keyword>
<dbReference type="STRING" id="1156395.DBT_0688"/>
<keyword evidence="2" id="KW-0472">Membrane</keyword>
<keyword evidence="2" id="KW-1133">Transmembrane helix</keyword>
<accession>A0A1B9F7A1</accession>
<dbReference type="RefSeq" id="WP_067616400.1">
    <property type="nucleotide sequence ID" value="NZ_MAGO01000003.1"/>
</dbReference>
<feature type="transmembrane region" description="Helical" evidence="2">
    <location>
        <begin position="12"/>
        <end position="40"/>
    </location>
</feature>
<protein>
    <recommendedName>
        <fullName evidence="5">ATP synthase protein I</fullName>
    </recommendedName>
</protein>
<proteinExistence type="predicted"/>
<reference evidence="3 4" key="1">
    <citation type="submission" date="2016-06" db="EMBL/GenBank/DDBJ databases">
        <title>Respiratory ammonification of nitrate coupled to the oxidation of elemental sulfur in deep-sea autotrophic thermophilic bacteria.</title>
        <authorList>
            <person name="Slobodkina G.B."/>
            <person name="Mardanov A.V."/>
            <person name="Ravin N.V."/>
            <person name="Frolova A.A."/>
            <person name="Viryasiv M.B."/>
            <person name="Chernyh N.A."/>
            <person name="Bonch-Osmolovskaya E.A."/>
            <person name="Slobodkin A.I."/>
        </authorList>
    </citation>
    <scope>NUCLEOTIDE SEQUENCE [LARGE SCALE GENOMIC DNA]</scope>
    <source>
        <strain evidence="3 4">S69</strain>
    </source>
</reference>
<feature type="region of interest" description="Disordered" evidence="1">
    <location>
        <begin position="83"/>
        <end position="123"/>
    </location>
</feature>